<dbReference type="GO" id="GO:0005524">
    <property type="term" value="F:ATP binding"/>
    <property type="evidence" value="ECO:0007669"/>
    <property type="project" value="UniProtKB-UniRule"/>
</dbReference>
<dbReference type="GO" id="GO:0006400">
    <property type="term" value="P:tRNA modification"/>
    <property type="evidence" value="ECO:0007669"/>
    <property type="project" value="UniProtKB-UniRule"/>
</dbReference>
<dbReference type="InterPro" id="IPR014729">
    <property type="entry name" value="Rossmann-like_a/b/a_fold"/>
</dbReference>
<dbReference type="AlphaFoldDB" id="A0A831QJ62"/>
<evidence type="ECO:0000256" key="2">
    <source>
        <dbReference type="ARBA" id="ARBA00022490"/>
    </source>
</evidence>
<dbReference type="SMART" id="SM00977">
    <property type="entry name" value="TilS_C"/>
    <property type="match status" value="1"/>
</dbReference>
<dbReference type="NCBIfam" id="TIGR02432">
    <property type="entry name" value="lysidine_TilS_N"/>
    <property type="match status" value="1"/>
</dbReference>
<dbReference type="EC" id="6.3.4.19" evidence="8"/>
<sequence>MLESFKVHIEKKFPELLEKPFILACSGGIDSMVLFDLFLRIGLDFKVAHCNFRLRGNQSDADAEFVSDSVEQNKIPYYTTHFDTVGYVNKYKVSVQLAARELRYAWFTEIMQQNNIQYLVTAHHADDNLETFLINLSRGTGIQGLTGIPEKTDTIARPLLAFSRMQIEEYAHTETIEWREDGSNNDTKYLRNRIRHKILPELKNLNPNFLHNFQKTQEYLNQSATIAEHHLFELRTSIFIEDNDILKVPVAPLLKLNPIQGYLYGLFGNYGFKEWNDVENLLTATSGKELRSATHRLIKDRDFLLVKEIELETPAIYEIRQNQDSIIHPLTIYISEVDAIGEIGTHILYVPKNALKYPLTLRKWTIGDYFYPFGMQGTKKLSKYFKDKKMDAIAKENQWLLCSEGAIVWVVGKRGDERFKVGKHTEKIIKFELKL</sequence>
<organism evidence="10">
    <name type="scientific">Pricia antarctica</name>
    <dbReference type="NCBI Taxonomy" id="641691"/>
    <lineage>
        <taxon>Bacteria</taxon>
        <taxon>Pseudomonadati</taxon>
        <taxon>Bacteroidota</taxon>
        <taxon>Flavobacteriia</taxon>
        <taxon>Flavobacteriales</taxon>
        <taxon>Flavobacteriaceae</taxon>
        <taxon>Pricia</taxon>
    </lineage>
</organism>
<dbReference type="InterPro" id="IPR011063">
    <property type="entry name" value="TilS/TtcA_N"/>
</dbReference>
<keyword evidence="6 8" id="KW-0067">ATP-binding</keyword>
<evidence type="ECO:0000313" key="10">
    <source>
        <dbReference type="EMBL" id="HEA19614.1"/>
    </source>
</evidence>
<evidence type="ECO:0000256" key="1">
    <source>
        <dbReference type="ARBA" id="ARBA00004496"/>
    </source>
</evidence>
<dbReference type="Pfam" id="PF01171">
    <property type="entry name" value="ATP_bind_3"/>
    <property type="match status" value="1"/>
</dbReference>
<keyword evidence="3 8" id="KW-0436">Ligase</keyword>
<dbReference type="Pfam" id="PF11734">
    <property type="entry name" value="TilS_C"/>
    <property type="match status" value="1"/>
</dbReference>
<name>A0A831QJ62_9FLAO</name>
<comment type="function">
    <text evidence="8">Ligates lysine onto the cytidine present at position 34 of the AUA codon-specific tRNA(Ile) that contains the anticodon CAU, in an ATP-dependent manner. Cytidine is converted to lysidine, thus changing the amino acid specificity of the tRNA from methionine to isoleucine.</text>
</comment>
<evidence type="ECO:0000256" key="5">
    <source>
        <dbReference type="ARBA" id="ARBA00022741"/>
    </source>
</evidence>
<comment type="subcellular location">
    <subcellularLocation>
        <location evidence="1 8">Cytoplasm</location>
    </subcellularLocation>
</comment>
<dbReference type="PANTHER" id="PTHR43033">
    <property type="entry name" value="TRNA(ILE)-LYSIDINE SYNTHASE-RELATED"/>
    <property type="match status" value="1"/>
</dbReference>
<evidence type="ECO:0000259" key="9">
    <source>
        <dbReference type="SMART" id="SM00977"/>
    </source>
</evidence>
<dbReference type="HAMAP" id="MF_01161">
    <property type="entry name" value="tRNA_Ile_lys_synt"/>
    <property type="match status" value="1"/>
</dbReference>
<comment type="domain">
    <text evidence="8">The N-terminal region contains the highly conserved SGGXDS motif, predicted to be a P-loop motif involved in ATP binding.</text>
</comment>
<keyword evidence="5 8" id="KW-0547">Nucleotide-binding</keyword>
<dbReference type="InterPro" id="IPR012795">
    <property type="entry name" value="tRNA_Ile_lys_synt_N"/>
</dbReference>
<dbReference type="GO" id="GO:0005737">
    <property type="term" value="C:cytoplasm"/>
    <property type="evidence" value="ECO:0007669"/>
    <property type="project" value="UniProtKB-SubCell"/>
</dbReference>
<dbReference type="EMBL" id="DRGL01000012">
    <property type="protein sequence ID" value="HEA19614.1"/>
    <property type="molecule type" value="Genomic_DNA"/>
</dbReference>
<dbReference type="InterPro" id="IPR012796">
    <property type="entry name" value="Lysidine-tRNA-synth_C"/>
</dbReference>
<dbReference type="InterPro" id="IPR012094">
    <property type="entry name" value="tRNA_Ile_lys_synt"/>
</dbReference>
<comment type="similarity">
    <text evidence="8">Belongs to the tRNA(Ile)-lysidine synthase family.</text>
</comment>
<evidence type="ECO:0000256" key="7">
    <source>
        <dbReference type="ARBA" id="ARBA00048539"/>
    </source>
</evidence>
<dbReference type="PANTHER" id="PTHR43033:SF1">
    <property type="entry name" value="TRNA(ILE)-LYSIDINE SYNTHASE-RELATED"/>
    <property type="match status" value="1"/>
</dbReference>
<reference evidence="10" key="1">
    <citation type="journal article" date="2020" name="mSystems">
        <title>Genome- and Community-Level Interaction Insights into Carbon Utilization and Element Cycling Functions of Hydrothermarchaeota in Hydrothermal Sediment.</title>
        <authorList>
            <person name="Zhou Z."/>
            <person name="Liu Y."/>
            <person name="Xu W."/>
            <person name="Pan J."/>
            <person name="Luo Z.H."/>
            <person name="Li M."/>
        </authorList>
    </citation>
    <scope>NUCLEOTIDE SEQUENCE [LARGE SCALE GENOMIC DNA]</scope>
    <source>
        <strain evidence="10">HyVt-345</strain>
    </source>
</reference>
<keyword evidence="2 8" id="KW-0963">Cytoplasm</keyword>
<feature type="domain" description="Lysidine-tRNA(Ile) synthetase C-terminal" evidence="9">
    <location>
        <begin position="359"/>
        <end position="431"/>
    </location>
</feature>
<dbReference type="Gene3D" id="3.40.50.620">
    <property type="entry name" value="HUPs"/>
    <property type="match status" value="1"/>
</dbReference>
<dbReference type="GO" id="GO:0032267">
    <property type="term" value="F:tRNA(Ile)-lysidine synthase activity"/>
    <property type="evidence" value="ECO:0007669"/>
    <property type="project" value="UniProtKB-EC"/>
</dbReference>
<protein>
    <recommendedName>
        <fullName evidence="8">tRNA(Ile)-lysidine synthase</fullName>
        <ecNumber evidence="8">6.3.4.19</ecNumber>
    </recommendedName>
    <alternativeName>
        <fullName evidence="8">tRNA(Ile)-2-lysyl-cytidine synthase</fullName>
    </alternativeName>
    <alternativeName>
        <fullName evidence="8">tRNA(Ile)-lysidine synthetase</fullName>
    </alternativeName>
</protein>
<evidence type="ECO:0000256" key="8">
    <source>
        <dbReference type="HAMAP-Rule" id="MF_01161"/>
    </source>
</evidence>
<dbReference type="SUPFAM" id="SSF52402">
    <property type="entry name" value="Adenine nucleotide alpha hydrolases-like"/>
    <property type="match status" value="1"/>
</dbReference>
<dbReference type="CDD" id="cd01992">
    <property type="entry name" value="TilS_N"/>
    <property type="match status" value="1"/>
</dbReference>
<accession>A0A831QJ62</accession>
<evidence type="ECO:0000256" key="6">
    <source>
        <dbReference type="ARBA" id="ARBA00022840"/>
    </source>
</evidence>
<feature type="binding site" evidence="8">
    <location>
        <begin position="26"/>
        <end position="31"/>
    </location>
    <ligand>
        <name>ATP</name>
        <dbReference type="ChEBI" id="CHEBI:30616"/>
    </ligand>
</feature>
<dbReference type="Proteomes" id="UP000886191">
    <property type="component" value="Unassembled WGS sequence"/>
</dbReference>
<evidence type="ECO:0000256" key="4">
    <source>
        <dbReference type="ARBA" id="ARBA00022694"/>
    </source>
</evidence>
<gene>
    <name evidence="8 10" type="primary">tilS</name>
    <name evidence="10" type="ORF">ENH87_01700</name>
</gene>
<proteinExistence type="inferred from homology"/>
<keyword evidence="4 8" id="KW-0819">tRNA processing</keyword>
<dbReference type="SUPFAM" id="SSF56037">
    <property type="entry name" value="PheT/TilS domain"/>
    <property type="match status" value="1"/>
</dbReference>
<comment type="catalytic activity">
    <reaction evidence="7 8">
        <text>cytidine(34) in tRNA(Ile2) + L-lysine + ATP = lysidine(34) in tRNA(Ile2) + AMP + diphosphate + H(+)</text>
        <dbReference type="Rhea" id="RHEA:43744"/>
        <dbReference type="Rhea" id="RHEA-COMP:10625"/>
        <dbReference type="Rhea" id="RHEA-COMP:10670"/>
        <dbReference type="ChEBI" id="CHEBI:15378"/>
        <dbReference type="ChEBI" id="CHEBI:30616"/>
        <dbReference type="ChEBI" id="CHEBI:32551"/>
        <dbReference type="ChEBI" id="CHEBI:33019"/>
        <dbReference type="ChEBI" id="CHEBI:82748"/>
        <dbReference type="ChEBI" id="CHEBI:83665"/>
        <dbReference type="ChEBI" id="CHEBI:456215"/>
        <dbReference type="EC" id="6.3.4.19"/>
    </reaction>
</comment>
<evidence type="ECO:0000256" key="3">
    <source>
        <dbReference type="ARBA" id="ARBA00022598"/>
    </source>
</evidence>
<comment type="caution">
    <text evidence="10">The sequence shown here is derived from an EMBL/GenBank/DDBJ whole genome shotgun (WGS) entry which is preliminary data.</text>
</comment>